<organism evidence="1">
    <name type="scientific">Medioppia subpectinata</name>
    <dbReference type="NCBI Taxonomy" id="1979941"/>
    <lineage>
        <taxon>Eukaryota</taxon>
        <taxon>Metazoa</taxon>
        <taxon>Ecdysozoa</taxon>
        <taxon>Arthropoda</taxon>
        <taxon>Chelicerata</taxon>
        <taxon>Arachnida</taxon>
        <taxon>Acari</taxon>
        <taxon>Acariformes</taxon>
        <taxon>Sarcoptiformes</taxon>
        <taxon>Oribatida</taxon>
        <taxon>Brachypylina</taxon>
        <taxon>Oppioidea</taxon>
        <taxon>Oppiidae</taxon>
        <taxon>Medioppia</taxon>
    </lineage>
</organism>
<accession>A0A7R9Q7J0</accession>
<dbReference type="Proteomes" id="UP000759131">
    <property type="component" value="Unassembled WGS sequence"/>
</dbReference>
<protein>
    <recommendedName>
        <fullName evidence="3">F-box domain-containing protein</fullName>
    </recommendedName>
</protein>
<evidence type="ECO:0000313" key="2">
    <source>
        <dbReference type="Proteomes" id="UP000759131"/>
    </source>
</evidence>
<evidence type="ECO:0008006" key="3">
    <source>
        <dbReference type="Google" id="ProtNLM"/>
    </source>
</evidence>
<dbReference type="OrthoDB" id="3219396at2759"/>
<proteinExistence type="predicted"/>
<reference evidence="1" key="1">
    <citation type="submission" date="2020-11" db="EMBL/GenBank/DDBJ databases">
        <authorList>
            <person name="Tran Van P."/>
        </authorList>
    </citation>
    <scope>NUCLEOTIDE SEQUENCE</scope>
</reference>
<name>A0A7R9Q7J0_9ACAR</name>
<dbReference type="EMBL" id="CAJPIZ010016254">
    <property type="protein sequence ID" value="CAG2115633.1"/>
    <property type="molecule type" value="Genomic_DNA"/>
</dbReference>
<keyword evidence="2" id="KW-1185">Reference proteome</keyword>
<sequence>MMSRRSSRILLCEQDQGVLSVDMAQQMKHMKTSLETADDGNEDNIQQPQMYAKDSLDRFGDDMFAIILSYLTIEDSFAYECVSKQFQRTVFEGVVNITLSDRFISKITKGMIIQTQLLATITTKLSNIQTIDSRGIINAYEEHIPELLNTFRNNCRHLREIYSDSPQVIQWIRPLLQIQ</sequence>
<gene>
    <name evidence="1" type="ORF">OSB1V03_LOCUS15594</name>
</gene>
<dbReference type="InterPro" id="IPR036047">
    <property type="entry name" value="F-box-like_dom_sf"/>
</dbReference>
<dbReference type="SUPFAM" id="SSF81383">
    <property type="entry name" value="F-box domain"/>
    <property type="match status" value="1"/>
</dbReference>
<dbReference type="AlphaFoldDB" id="A0A7R9Q7J0"/>
<evidence type="ECO:0000313" key="1">
    <source>
        <dbReference type="EMBL" id="CAD7635203.1"/>
    </source>
</evidence>
<dbReference type="EMBL" id="OC870829">
    <property type="protein sequence ID" value="CAD7635203.1"/>
    <property type="molecule type" value="Genomic_DNA"/>
</dbReference>